<dbReference type="AlphaFoldDB" id="A0A317PF50"/>
<dbReference type="Proteomes" id="UP000246352">
    <property type="component" value="Unassembled WGS sequence"/>
</dbReference>
<gene>
    <name evidence="2" type="ORF">DFR52_106271</name>
</gene>
<feature type="transmembrane region" description="Helical" evidence="1">
    <location>
        <begin position="69"/>
        <end position="86"/>
    </location>
</feature>
<keyword evidence="1" id="KW-1133">Transmembrane helix</keyword>
<keyword evidence="3" id="KW-1185">Reference proteome</keyword>
<evidence type="ECO:0000313" key="2">
    <source>
        <dbReference type="EMBL" id="PWV97746.1"/>
    </source>
</evidence>
<accession>A0A317PF50</accession>
<feature type="transmembrane region" description="Helical" evidence="1">
    <location>
        <begin position="12"/>
        <end position="33"/>
    </location>
</feature>
<evidence type="ECO:0000313" key="3">
    <source>
        <dbReference type="Proteomes" id="UP000246352"/>
    </source>
</evidence>
<reference evidence="2 3" key="1">
    <citation type="submission" date="2018-05" db="EMBL/GenBank/DDBJ databases">
        <title>Genomic Encyclopedia of Type Strains, Phase IV (KMG-IV): sequencing the most valuable type-strain genomes for metagenomic binning, comparative biology and taxonomic classification.</title>
        <authorList>
            <person name="Goeker M."/>
        </authorList>
    </citation>
    <scope>NUCLEOTIDE SEQUENCE [LARGE SCALE GENOMIC DNA]</scope>
    <source>
        <strain evidence="2 3">DSM 16791</strain>
    </source>
</reference>
<feature type="transmembrane region" description="Helical" evidence="1">
    <location>
        <begin position="39"/>
        <end position="57"/>
    </location>
</feature>
<comment type="caution">
    <text evidence="2">The sequence shown here is derived from an EMBL/GenBank/DDBJ whole genome shotgun (WGS) entry which is preliminary data.</text>
</comment>
<name>A0A317PF50_9HYPH</name>
<sequence length="210" mass="22209">MSEIPPKRTTAIDVAAGLCLGALTGLLVGLTTASVTTTVLASILAVATAFIGLAGEAKFLDGVVNHARVASFAGAMACALLAGISMRTHQTLSPSTEDLFIELRTAEFTPAEAKDVVRFVKFGLVPAGATVAVGDQAAIVTSLKGTLFNDAPSWCDDFRRRQSQPVDNQVAWLQGQEEARDIALRMANLPAERRAEVARQAMFYLCGINE</sequence>
<protein>
    <submittedName>
        <fullName evidence="2">Uncharacterized protein</fullName>
    </submittedName>
</protein>
<keyword evidence="1" id="KW-0472">Membrane</keyword>
<proteinExistence type="predicted"/>
<evidence type="ECO:0000256" key="1">
    <source>
        <dbReference type="SAM" id="Phobius"/>
    </source>
</evidence>
<organism evidence="2 3">
    <name type="scientific">Hoeflea marina</name>
    <dbReference type="NCBI Taxonomy" id="274592"/>
    <lineage>
        <taxon>Bacteria</taxon>
        <taxon>Pseudomonadati</taxon>
        <taxon>Pseudomonadota</taxon>
        <taxon>Alphaproteobacteria</taxon>
        <taxon>Hyphomicrobiales</taxon>
        <taxon>Rhizobiaceae</taxon>
        <taxon>Hoeflea</taxon>
    </lineage>
</organism>
<dbReference type="EMBL" id="QGTR01000006">
    <property type="protein sequence ID" value="PWV97746.1"/>
    <property type="molecule type" value="Genomic_DNA"/>
</dbReference>
<dbReference type="RefSeq" id="WP_110034036.1">
    <property type="nucleotide sequence ID" value="NZ_QGTR01000006.1"/>
</dbReference>
<dbReference type="OrthoDB" id="1494324at2"/>
<keyword evidence="1" id="KW-0812">Transmembrane</keyword>